<accession>A0A146I6E0</accession>
<evidence type="ECO:0000256" key="5">
    <source>
        <dbReference type="SAM" id="Phobius"/>
    </source>
</evidence>
<evidence type="ECO:0000256" key="1">
    <source>
        <dbReference type="ARBA" id="ARBA00004141"/>
    </source>
</evidence>
<feature type="transmembrane region" description="Helical" evidence="5">
    <location>
        <begin position="191"/>
        <end position="210"/>
    </location>
</feature>
<protein>
    <submittedName>
        <fullName evidence="6">Sec-independent protein translocase component</fullName>
    </submittedName>
</protein>
<evidence type="ECO:0000313" key="6">
    <source>
        <dbReference type="EMBL" id="BAU71436.1"/>
    </source>
</evidence>
<dbReference type="EMBL" id="AP015014">
    <property type="protein sequence ID" value="BAU71436.1"/>
    <property type="molecule type" value="Genomic_DNA"/>
</dbReference>
<evidence type="ECO:0000256" key="4">
    <source>
        <dbReference type="ARBA" id="ARBA00023136"/>
    </source>
</evidence>
<keyword evidence="2 5" id="KW-0812">Transmembrane</keyword>
<geneLocation type="mitochondrion" evidence="6"/>
<dbReference type="GeneID" id="27217993"/>
<keyword evidence="6" id="KW-0496">Mitochondrion</keyword>
<feature type="transmembrane region" description="Helical" evidence="5">
    <location>
        <begin position="105"/>
        <end position="123"/>
    </location>
</feature>
<feature type="transmembrane region" description="Helical" evidence="5">
    <location>
        <begin position="64"/>
        <end position="85"/>
    </location>
</feature>
<dbReference type="RefSeq" id="YP_009245585.1">
    <property type="nucleotide sequence ID" value="NC_029886.1"/>
</dbReference>
<dbReference type="Pfam" id="PF00902">
    <property type="entry name" value="TatC"/>
    <property type="match status" value="1"/>
</dbReference>
<sequence length="224" mass="26044">MLISFYTRELKIRLGYLLFSYLLTVIVLYLNSLDLAEVVCYYYGITKNLYYTNILTPYILSLKLSIYLSFFIIHPLILIEIYYYLSPSLYKLEKFHLRSSMALNILVQIIIILLVGHLLGYLVTVNETQVIKIYYKLEDLVDVYLTLLISLTVGVVLGSRSPLPINNRKIFLFTTLLVVSISTPPELKSLIITYISVCAILECLIYLRIIKVEYIKEKVKSREK</sequence>
<feature type="transmembrane region" description="Helical" evidence="5">
    <location>
        <begin position="143"/>
        <end position="163"/>
    </location>
</feature>
<proteinExistence type="predicted"/>
<gene>
    <name evidence="6" type="primary">tatC</name>
</gene>
<evidence type="ECO:0000256" key="3">
    <source>
        <dbReference type="ARBA" id="ARBA00022989"/>
    </source>
</evidence>
<organism evidence="6">
    <name type="scientific">Diphylleia rotans</name>
    <dbReference type="NCBI Taxonomy" id="190327"/>
    <lineage>
        <taxon>Eukaryota</taxon>
        <taxon>CRuMs</taxon>
        <taxon>Collodictyonidae</taxon>
        <taxon>Diphylleia</taxon>
    </lineage>
</organism>
<comment type="subcellular location">
    <subcellularLocation>
        <location evidence="1">Membrane</location>
        <topology evidence="1">Multi-pass membrane protein</topology>
    </subcellularLocation>
</comment>
<keyword evidence="4 5" id="KW-0472">Membrane</keyword>
<dbReference type="InterPro" id="IPR002033">
    <property type="entry name" value="TatC"/>
</dbReference>
<reference evidence="6" key="1">
    <citation type="submission" date="2015-10" db="EMBL/GenBank/DDBJ databases">
        <title>The mitochondrial genome of Diphylleia rotans.</title>
        <authorList>
            <person name="Kamikawa R."/>
            <person name="Roger A.J."/>
        </authorList>
    </citation>
    <scope>NUCLEOTIDE SEQUENCE</scope>
    <source>
        <strain evidence="6">NIES-3764</strain>
    </source>
</reference>
<name>A0A146I6E0_9EUKA</name>
<dbReference type="GO" id="GO:0016020">
    <property type="term" value="C:membrane"/>
    <property type="evidence" value="ECO:0007669"/>
    <property type="project" value="UniProtKB-SubCell"/>
</dbReference>
<dbReference type="AlphaFoldDB" id="A0A146I6E0"/>
<evidence type="ECO:0000256" key="2">
    <source>
        <dbReference type="ARBA" id="ARBA00022692"/>
    </source>
</evidence>
<keyword evidence="3 5" id="KW-1133">Transmembrane helix</keyword>